<sequence>MLLGIALVQPLWAAELEEERVNPSEVTFEKGVPVYYEGGRSVRLKTRQEGGETIYYRLVRYDAQEGYVDQDGRSIAADGNYVSPQTPIRGFAAGRASSRVRYYGAGLYGPDYYQSPYNRDARKHYSGPGYYGSCDWRGCREVHYLVPVYGYPY</sequence>
<gene>
    <name evidence="1" type="ORF">GCM10009090_24840</name>
</gene>
<evidence type="ECO:0000313" key="2">
    <source>
        <dbReference type="Proteomes" id="UP000623958"/>
    </source>
</evidence>
<evidence type="ECO:0000313" key="1">
    <source>
        <dbReference type="EMBL" id="GHH55888.1"/>
    </source>
</evidence>
<protein>
    <submittedName>
        <fullName evidence="1">Uncharacterized protein</fullName>
    </submittedName>
</protein>
<keyword evidence="2" id="KW-1185">Reference proteome</keyword>
<accession>A0A919F961</accession>
<reference evidence="1" key="1">
    <citation type="journal article" date="2014" name="Int. J. Syst. Evol. Microbiol.">
        <title>Complete genome sequence of Corynebacterium casei LMG S-19264T (=DSM 44701T), isolated from a smear-ripened cheese.</title>
        <authorList>
            <consortium name="US DOE Joint Genome Institute (JGI-PGF)"/>
            <person name="Walter F."/>
            <person name="Albersmeier A."/>
            <person name="Kalinowski J."/>
            <person name="Ruckert C."/>
        </authorList>
    </citation>
    <scope>NUCLEOTIDE SEQUENCE</scope>
    <source>
        <strain evidence="1">JCM 13306</strain>
    </source>
</reference>
<organism evidence="1 2">
    <name type="scientific">Xanthomonas boreopolis</name>
    <dbReference type="NCBI Taxonomy" id="86183"/>
    <lineage>
        <taxon>Bacteria</taxon>
        <taxon>Pseudomonadati</taxon>
        <taxon>Pseudomonadota</taxon>
        <taxon>Gammaproteobacteria</taxon>
        <taxon>Lysobacterales</taxon>
        <taxon>Lysobacteraceae</taxon>
        <taxon>Xanthomonas</taxon>
    </lineage>
</organism>
<dbReference type="Proteomes" id="UP000623958">
    <property type="component" value="Unassembled WGS sequence"/>
</dbReference>
<reference evidence="1" key="2">
    <citation type="submission" date="2020-09" db="EMBL/GenBank/DDBJ databases">
        <authorList>
            <person name="Sun Q."/>
            <person name="Ohkuma M."/>
        </authorList>
    </citation>
    <scope>NUCLEOTIDE SEQUENCE</scope>
    <source>
        <strain evidence="1">JCM 13306</strain>
    </source>
</reference>
<proteinExistence type="predicted"/>
<dbReference type="EMBL" id="BNBA01000019">
    <property type="protein sequence ID" value="GHH55888.1"/>
    <property type="molecule type" value="Genomic_DNA"/>
</dbReference>
<name>A0A919F961_9XANT</name>
<comment type="caution">
    <text evidence="1">The sequence shown here is derived from an EMBL/GenBank/DDBJ whole genome shotgun (WGS) entry which is preliminary data.</text>
</comment>
<dbReference type="AlphaFoldDB" id="A0A919F961"/>